<keyword evidence="2" id="KW-1185">Reference proteome</keyword>
<accession>A0A2D1G8T1</accession>
<dbReference type="EMBL" id="MF919498">
    <property type="protein sequence ID" value="ATN88117.1"/>
    <property type="molecule type" value="Genomic_DNA"/>
</dbReference>
<organism evidence="1 2">
    <name type="scientific">Mycobacterium phage Cindaradix</name>
    <dbReference type="NCBI Taxonomy" id="2041524"/>
    <lineage>
        <taxon>Viruses</taxon>
        <taxon>Duplodnaviria</taxon>
        <taxon>Heunggongvirae</taxon>
        <taxon>Uroviricota</taxon>
        <taxon>Caudoviricetes</taxon>
        <taxon>Backyardiganvirus</taxon>
        <taxon>Backyardiganvirus cindaradix</taxon>
    </lineage>
</organism>
<dbReference type="GO" id="GO:0003677">
    <property type="term" value="F:DNA binding"/>
    <property type="evidence" value="ECO:0007669"/>
    <property type="project" value="UniProtKB-KW"/>
</dbReference>
<dbReference type="Gene3D" id="1.10.10.60">
    <property type="entry name" value="Homeodomain-like"/>
    <property type="match status" value="1"/>
</dbReference>
<evidence type="ECO:0000313" key="2">
    <source>
        <dbReference type="Proteomes" id="UP000228693"/>
    </source>
</evidence>
<gene>
    <name evidence="1" type="ORF">SEA_CINDARADIX_43</name>
</gene>
<evidence type="ECO:0000313" key="1">
    <source>
        <dbReference type="EMBL" id="ATN88117.1"/>
    </source>
</evidence>
<sequence length="107" mass="12316">MRKKHLKIALREANEGIDALASSNTTLYQQREHLKAVVDRLAEENRELRAKLETKGPNRPNRPKLDKTEVAFIKDLVRAGVSRRDVARSFDVNPSTISRIVRGQYHR</sequence>
<name>A0A2D1G8T1_9CAUD</name>
<keyword evidence="1" id="KW-0238">DNA-binding</keyword>
<dbReference type="Proteomes" id="UP000228693">
    <property type="component" value="Segment"/>
</dbReference>
<dbReference type="SUPFAM" id="SSF46689">
    <property type="entry name" value="Homeodomain-like"/>
    <property type="match status" value="1"/>
</dbReference>
<protein>
    <submittedName>
        <fullName evidence="1">Helix-turn-helix DNA-binding protein</fullName>
    </submittedName>
</protein>
<reference evidence="1 2" key="1">
    <citation type="submission" date="2017-09" db="EMBL/GenBank/DDBJ databases">
        <authorList>
            <person name="Cai C."/>
            <person name="Leks W."/>
            <person name="Ratusnik R."/>
            <person name="Van Cor S."/>
            <person name="Cai C."/>
            <person name="Mao B."/>
            <person name="Saunders L."/>
            <person name="Warner M.H."/>
            <person name="Garlena R.A."/>
            <person name="Russell D.A."/>
            <person name="Pope W.H."/>
            <person name="Jacobs-Sera D."/>
            <person name="Hendrix R.W."/>
            <person name="Hatfull G.F."/>
        </authorList>
    </citation>
    <scope>NUCLEOTIDE SEQUENCE [LARGE SCALE GENOMIC DNA]</scope>
</reference>
<proteinExistence type="predicted"/>
<dbReference type="InterPro" id="IPR009057">
    <property type="entry name" value="Homeodomain-like_sf"/>
</dbReference>